<keyword evidence="5" id="KW-0378">Hydrolase</keyword>
<keyword evidence="3" id="KW-0119">Carbohydrate metabolism</keyword>
<proteinExistence type="inferred from homology"/>
<feature type="signal peptide" evidence="9">
    <location>
        <begin position="1"/>
        <end position="19"/>
    </location>
</feature>
<reference evidence="12 13" key="1">
    <citation type="submission" date="2016-12" db="EMBL/GenBank/DDBJ databases">
        <title>The genomes of Aspergillus section Nigri reveals drivers in fungal speciation.</title>
        <authorList>
            <consortium name="DOE Joint Genome Institute"/>
            <person name="Vesth T.C."/>
            <person name="Nybo J."/>
            <person name="Theobald S."/>
            <person name="Brandl J."/>
            <person name="Frisvad J.C."/>
            <person name="Nielsen K.F."/>
            <person name="Lyhne E.K."/>
            <person name="Kogle M.E."/>
            <person name="Kuo A."/>
            <person name="Riley R."/>
            <person name="Clum A."/>
            <person name="Nolan M."/>
            <person name="Lipzen A."/>
            <person name="Salamov A."/>
            <person name="Henrissat B."/>
            <person name="Wiebenga A."/>
            <person name="De Vries R.P."/>
            <person name="Grigoriev I.V."/>
            <person name="Mortensen U.H."/>
            <person name="Andersen M.R."/>
            <person name="Baker S.E."/>
        </authorList>
    </citation>
    <scope>NUCLEOTIDE SEQUENCE [LARGE SCALE GENOMIC DNA]</scope>
    <source>
        <strain evidence="12 13">CBS 115572</strain>
    </source>
</reference>
<dbReference type="STRING" id="1450535.A0A317W659"/>
<dbReference type="EMBL" id="MSFK01000020">
    <property type="protein sequence ID" value="PWY81579.1"/>
    <property type="molecule type" value="Genomic_DNA"/>
</dbReference>
<dbReference type="GO" id="GO:0016042">
    <property type="term" value="P:lipid catabolic process"/>
    <property type="evidence" value="ECO:0007669"/>
    <property type="project" value="InterPro"/>
</dbReference>
<dbReference type="Pfam" id="PF01764">
    <property type="entry name" value="Lipase_3"/>
    <property type="match status" value="1"/>
</dbReference>
<comment type="similarity">
    <text evidence="7">Belongs to the AB hydrolase superfamily. FaeA family.</text>
</comment>
<dbReference type="PANTHER" id="PTHR46640">
    <property type="entry name" value="TRIACYLGLYCEROL LIPASE, PUTATIVE (AFU_ORTHOLOGUE AFUA_6G06510)-RELATED"/>
    <property type="match status" value="1"/>
</dbReference>
<evidence type="ECO:0000256" key="3">
    <source>
        <dbReference type="ARBA" id="ARBA00022651"/>
    </source>
</evidence>
<dbReference type="EC" id="3.1.1.73" evidence="1"/>
<comment type="catalytic activity">
    <reaction evidence="6">
        <text>feruloyl-polysaccharide + H2O = ferulate + polysaccharide.</text>
        <dbReference type="EC" id="3.1.1.73"/>
    </reaction>
</comment>
<dbReference type="GeneID" id="37118531"/>
<feature type="chain" id="PRO_5016259791" description="feruloyl esterase" evidence="9">
    <location>
        <begin position="20"/>
        <end position="326"/>
    </location>
</feature>
<evidence type="ECO:0000256" key="6">
    <source>
        <dbReference type="ARBA" id="ARBA00034075"/>
    </source>
</evidence>
<dbReference type="RefSeq" id="XP_025465647.1">
    <property type="nucleotide sequence ID" value="XM_025616388.1"/>
</dbReference>
<evidence type="ECO:0000259" key="10">
    <source>
        <dbReference type="Pfam" id="PF01764"/>
    </source>
</evidence>
<dbReference type="InterPro" id="IPR029058">
    <property type="entry name" value="AB_hydrolase_fold"/>
</dbReference>
<keyword evidence="13" id="KW-1185">Reference proteome</keyword>
<dbReference type="GO" id="GO:0045493">
    <property type="term" value="P:xylan catabolic process"/>
    <property type="evidence" value="ECO:0007669"/>
    <property type="project" value="UniProtKB-KW"/>
</dbReference>
<evidence type="ECO:0000313" key="13">
    <source>
        <dbReference type="Proteomes" id="UP000246702"/>
    </source>
</evidence>
<evidence type="ECO:0000256" key="7">
    <source>
        <dbReference type="ARBA" id="ARBA00037991"/>
    </source>
</evidence>
<evidence type="ECO:0000313" key="12">
    <source>
        <dbReference type="EMBL" id="PWY81579.1"/>
    </source>
</evidence>
<evidence type="ECO:0000256" key="4">
    <source>
        <dbReference type="ARBA" id="ARBA00022729"/>
    </source>
</evidence>
<feature type="domain" description="Mono-/di-acylglycerol lipase N-terminal" evidence="11">
    <location>
        <begin position="20"/>
        <end position="78"/>
    </location>
</feature>
<dbReference type="CDD" id="cd00519">
    <property type="entry name" value="Lipase_3"/>
    <property type="match status" value="1"/>
</dbReference>
<dbReference type="Gene3D" id="3.40.50.1820">
    <property type="entry name" value="alpha/beta hydrolase"/>
    <property type="match status" value="1"/>
</dbReference>
<dbReference type="GO" id="GO:0030600">
    <property type="term" value="F:feruloyl esterase activity"/>
    <property type="evidence" value="ECO:0007669"/>
    <property type="project" value="UniProtKB-EC"/>
</dbReference>
<dbReference type="AlphaFoldDB" id="A0A317W659"/>
<dbReference type="InterPro" id="IPR005592">
    <property type="entry name" value="Mono/diacylglycerol_lipase_N"/>
</dbReference>
<comment type="caution">
    <text evidence="12">The sequence shown here is derived from an EMBL/GenBank/DDBJ whole genome shotgun (WGS) entry which is preliminary data.</text>
</comment>
<dbReference type="InterPro" id="IPR051299">
    <property type="entry name" value="AB_hydrolase_lip/est"/>
</dbReference>
<protein>
    <recommendedName>
        <fullName evidence="1">feruloyl esterase</fullName>
        <ecNumber evidence="1">3.1.1.73</ecNumber>
    </recommendedName>
    <alternativeName>
        <fullName evidence="8">Ferulic acid esterase A</fullName>
    </alternativeName>
</protein>
<evidence type="ECO:0000256" key="9">
    <source>
        <dbReference type="SAM" id="SignalP"/>
    </source>
</evidence>
<name>A0A317W659_9EURO</name>
<keyword evidence="3" id="KW-0858">Xylan degradation</keyword>
<dbReference type="Proteomes" id="UP000246702">
    <property type="component" value="Unassembled WGS sequence"/>
</dbReference>
<dbReference type="PROSITE" id="PS51257">
    <property type="entry name" value="PROKAR_LIPOPROTEIN"/>
    <property type="match status" value="1"/>
</dbReference>
<evidence type="ECO:0000256" key="1">
    <source>
        <dbReference type="ARBA" id="ARBA00013091"/>
    </source>
</evidence>
<keyword evidence="2" id="KW-0719">Serine esterase</keyword>
<keyword evidence="3" id="KW-0624">Polysaccharide degradation</keyword>
<evidence type="ECO:0000256" key="8">
    <source>
        <dbReference type="ARBA" id="ARBA00041313"/>
    </source>
</evidence>
<sequence>MYLLKSMLVAISAIASCNALPSLQTRDITTQQLDSYSFWVQYAAAAYCEPNYVSKSGHKLTCWAGNCPQVEAADATILFDFSNTTSTDTSGFLALDTTNQAIILSFRGSYSIRNWIADATFLYTDPKLCTGCQAELGFWSSWTNVRDNITSILVPTLAKYPEYELVVVGHSLGAAIATLAAADLRHDGHKANLYAYASPRVANPTLAKYITDQNLGGNYRFTHTDDPVPNLPLQLMGYAHVSPEIHITAKGNASVSTSEVVVYRDGDDPKGNTGFWVCRIYWMSMHIIGILNALMGVWGRGCRLDDLEIDLIIMGKGVGGSCERYI</sequence>
<dbReference type="PANTHER" id="PTHR46640:SF1">
    <property type="entry name" value="FUNGAL LIPASE-LIKE DOMAIN-CONTAINING PROTEIN-RELATED"/>
    <property type="match status" value="1"/>
</dbReference>
<accession>A0A317W659</accession>
<dbReference type="InterPro" id="IPR002921">
    <property type="entry name" value="Fungal_lipase-type"/>
</dbReference>
<gene>
    <name evidence="12" type="ORF">BO94DRAFT_601520</name>
</gene>
<organism evidence="12 13">
    <name type="scientific">Aspergillus sclerotioniger CBS 115572</name>
    <dbReference type="NCBI Taxonomy" id="1450535"/>
    <lineage>
        <taxon>Eukaryota</taxon>
        <taxon>Fungi</taxon>
        <taxon>Dikarya</taxon>
        <taxon>Ascomycota</taxon>
        <taxon>Pezizomycotina</taxon>
        <taxon>Eurotiomycetes</taxon>
        <taxon>Eurotiomycetidae</taxon>
        <taxon>Eurotiales</taxon>
        <taxon>Aspergillaceae</taxon>
        <taxon>Aspergillus</taxon>
        <taxon>Aspergillus subgen. Circumdati</taxon>
    </lineage>
</organism>
<evidence type="ECO:0000256" key="5">
    <source>
        <dbReference type="ARBA" id="ARBA00022801"/>
    </source>
</evidence>
<dbReference type="OrthoDB" id="426718at2759"/>
<dbReference type="Pfam" id="PF03893">
    <property type="entry name" value="Lipase3_N"/>
    <property type="match status" value="1"/>
</dbReference>
<dbReference type="SUPFAM" id="SSF53474">
    <property type="entry name" value="alpha/beta-Hydrolases"/>
    <property type="match status" value="1"/>
</dbReference>
<keyword evidence="4 9" id="KW-0732">Signal</keyword>
<evidence type="ECO:0000256" key="2">
    <source>
        <dbReference type="ARBA" id="ARBA00022487"/>
    </source>
</evidence>
<evidence type="ECO:0000259" key="11">
    <source>
        <dbReference type="Pfam" id="PF03893"/>
    </source>
</evidence>
<feature type="domain" description="Fungal lipase-type" evidence="10">
    <location>
        <begin position="104"/>
        <end position="234"/>
    </location>
</feature>